<dbReference type="RefSeq" id="WP_213238559.1">
    <property type="nucleotide sequence ID" value="NZ_JAHBCL010000054.1"/>
</dbReference>
<dbReference type="GO" id="GO:0005840">
    <property type="term" value="C:ribosome"/>
    <property type="evidence" value="ECO:0007669"/>
    <property type="project" value="UniProtKB-KW"/>
</dbReference>
<reference evidence="6 7" key="1">
    <citation type="submission" date="2021-05" db="EMBL/GenBank/DDBJ databases">
        <title>Fusibacter ferrireducens sp. nov., an anaerobic, sulfur- and Fe-reducing bacterium isolated from the mangrove sediment.</title>
        <authorList>
            <person name="Qiu D."/>
        </authorList>
    </citation>
    <scope>NUCLEOTIDE SEQUENCE [LARGE SCALE GENOMIC DNA]</scope>
    <source>
        <strain evidence="6 7">DSM 12116</strain>
    </source>
</reference>
<dbReference type="Pfam" id="PF00466">
    <property type="entry name" value="Ribosomal_L10"/>
    <property type="match status" value="1"/>
</dbReference>
<comment type="function">
    <text evidence="5">Forms part of the ribosomal stalk, playing a central role in the interaction of the ribosome with GTP-bound translation factors.</text>
</comment>
<dbReference type="InterPro" id="IPR002363">
    <property type="entry name" value="Ribosomal_uL10_CS_bac"/>
</dbReference>
<dbReference type="InterPro" id="IPR001790">
    <property type="entry name" value="Ribosomal_uL10"/>
</dbReference>
<keyword evidence="5" id="KW-0699">rRNA-binding</keyword>
<evidence type="ECO:0000256" key="4">
    <source>
        <dbReference type="ARBA" id="ARBA00035202"/>
    </source>
</evidence>
<dbReference type="PANTHER" id="PTHR11560">
    <property type="entry name" value="39S RIBOSOMAL PROTEIN L10, MITOCHONDRIAL"/>
    <property type="match status" value="1"/>
</dbReference>
<gene>
    <name evidence="5 6" type="primary">rplJ</name>
    <name evidence="6" type="ORF">KHM83_18695</name>
</gene>
<keyword evidence="7" id="KW-1185">Reference proteome</keyword>
<accession>A0ABS5PUS2</accession>
<keyword evidence="3 5" id="KW-0687">Ribonucleoprotein</keyword>
<comment type="subunit">
    <text evidence="5">Part of the ribosomal stalk of the 50S ribosomal subunit. The N-terminus interacts with L11 and the large rRNA to form the base of the stalk. The C-terminus forms an elongated spine to which L12 dimers bind in a sequential fashion forming a multimeric L10(L12)X complex.</text>
</comment>
<dbReference type="SUPFAM" id="SSF160369">
    <property type="entry name" value="Ribosomal protein L10-like"/>
    <property type="match status" value="1"/>
</dbReference>
<evidence type="ECO:0000256" key="1">
    <source>
        <dbReference type="ARBA" id="ARBA00008889"/>
    </source>
</evidence>
<organism evidence="6 7">
    <name type="scientific">Fusibacter paucivorans</name>
    <dbReference type="NCBI Taxonomy" id="76009"/>
    <lineage>
        <taxon>Bacteria</taxon>
        <taxon>Bacillati</taxon>
        <taxon>Bacillota</taxon>
        <taxon>Clostridia</taxon>
        <taxon>Eubacteriales</taxon>
        <taxon>Eubacteriales Family XII. Incertae Sedis</taxon>
        <taxon>Fusibacter</taxon>
    </lineage>
</organism>
<proteinExistence type="inferred from homology"/>
<dbReference type="InterPro" id="IPR047865">
    <property type="entry name" value="Ribosomal_uL10_bac_type"/>
</dbReference>
<dbReference type="Gene3D" id="3.30.70.1730">
    <property type="match status" value="1"/>
</dbReference>
<evidence type="ECO:0000256" key="2">
    <source>
        <dbReference type="ARBA" id="ARBA00022980"/>
    </source>
</evidence>
<dbReference type="EMBL" id="JAHBCL010000054">
    <property type="protein sequence ID" value="MBS7528702.1"/>
    <property type="molecule type" value="Genomic_DNA"/>
</dbReference>
<evidence type="ECO:0000256" key="5">
    <source>
        <dbReference type="HAMAP-Rule" id="MF_00362"/>
    </source>
</evidence>
<dbReference type="InterPro" id="IPR022973">
    <property type="entry name" value="Ribosomal_uL10_bac"/>
</dbReference>
<evidence type="ECO:0000313" key="6">
    <source>
        <dbReference type="EMBL" id="MBS7528702.1"/>
    </source>
</evidence>
<keyword evidence="2 5" id="KW-0689">Ribosomal protein</keyword>
<keyword evidence="5" id="KW-0694">RNA-binding</keyword>
<protein>
    <recommendedName>
        <fullName evidence="4 5">Large ribosomal subunit protein uL10</fullName>
    </recommendedName>
</protein>
<evidence type="ECO:0000313" key="7">
    <source>
        <dbReference type="Proteomes" id="UP000746471"/>
    </source>
</evidence>
<dbReference type="HAMAP" id="MF_00362">
    <property type="entry name" value="Ribosomal_uL10"/>
    <property type="match status" value="1"/>
</dbReference>
<dbReference type="Gene3D" id="6.10.250.290">
    <property type="match status" value="1"/>
</dbReference>
<name>A0ABS5PUS2_9FIRM</name>
<sequence>MSQNFENKKVVVEGIKEKFAAAKSAVLVDYRGLTVEEVTELRSQFRAAGVEYKIYKNNLVKLAIKDTQFESLTNDLTGPNAIAFGMEDAVVPAKIIKEFAKNHKNLELKSGVVEGDYCDFDQMIQIAELPSKEVLIGRFLGSVKAPVSNFAYFLSNLIKEKEGASA</sequence>
<dbReference type="CDD" id="cd05797">
    <property type="entry name" value="Ribosomal_L10"/>
    <property type="match status" value="1"/>
</dbReference>
<evidence type="ECO:0000256" key="3">
    <source>
        <dbReference type="ARBA" id="ARBA00023274"/>
    </source>
</evidence>
<dbReference type="PROSITE" id="PS01109">
    <property type="entry name" value="RIBOSOMAL_L10"/>
    <property type="match status" value="1"/>
</dbReference>
<comment type="caution">
    <text evidence="6">The sequence shown here is derived from an EMBL/GenBank/DDBJ whole genome shotgun (WGS) entry which is preliminary data.</text>
</comment>
<dbReference type="InterPro" id="IPR043141">
    <property type="entry name" value="Ribosomal_uL10-like_sf"/>
</dbReference>
<comment type="similarity">
    <text evidence="1 5">Belongs to the universal ribosomal protein uL10 family.</text>
</comment>
<dbReference type="Proteomes" id="UP000746471">
    <property type="component" value="Unassembled WGS sequence"/>
</dbReference>
<dbReference type="NCBIfam" id="NF000955">
    <property type="entry name" value="PRK00099.1-1"/>
    <property type="match status" value="1"/>
</dbReference>